<evidence type="ECO:0000313" key="4">
    <source>
        <dbReference type="EMBL" id="GMN32061.1"/>
    </source>
</evidence>
<reference evidence="4" key="1">
    <citation type="submission" date="2023-07" db="EMBL/GenBank/DDBJ databases">
        <title>draft genome sequence of fig (Ficus carica).</title>
        <authorList>
            <person name="Takahashi T."/>
            <person name="Nishimura K."/>
        </authorList>
    </citation>
    <scope>NUCLEOTIDE SEQUENCE</scope>
</reference>
<dbReference type="PANTHER" id="PTHR22893">
    <property type="entry name" value="NADH OXIDOREDUCTASE-RELATED"/>
    <property type="match status" value="1"/>
</dbReference>
<keyword evidence="3" id="KW-0521">NADP</keyword>
<dbReference type="InterPro" id="IPR045247">
    <property type="entry name" value="Oye-like"/>
</dbReference>
<evidence type="ECO:0000256" key="3">
    <source>
        <dbReference type="ARBA" id="ARBA00022857"/>
    </source>
</evidence>
<dbReference type="GO" id="GO:0016491">
    <property type="term" value="F:oxidoreductase activity"/>
    <property type="evidence" value="ECO:0007669"/>
    <property type="project" value="InterPro"/>
</dbReference>
<dbReference type="GO" id="GO:0010181">
    <property type="term" value="F:FMN binding"/>
    <property type="evidence" value="ECO:0007669"/>
    <property type="project" value="InterPro"/>
</dbReference>
<dbReference type="InterPro" id="IPR013785">
    <property type="entry name" value="Aldolase_TIM"/>
</dbReference>
<accession>A0AA88A0H5</accession>
<evidence type="ECO:0000256" key="2">
    <source>
        <dbReference type="ARBA" id="ARBA00022643"/>
    </source>
</evidence>
<sequence length="195" mass="21795">MPFCTTLKEPPKGVFSLLKRLEFPTKLKGINFIFLVVTSQNGQAPISSTNKPLPPQVRSNGIDVVQFTPPRRLRTDEIPQIVDDFRLAARNAIEAAIANEIGADRVGIRLSPFANYMESGDFNPETLGIYLAESLNKYGILYCHMVEPRMKIIGEMHETARSLVPMRKAFKGTFIVAEGYNREDGNKALAENHTD</sequence>
<proteinExistence type="predicted"/>
<protein>
    <recommendedName>
        <fullName evidence="6">NADH:flavin oxidoreductase/NADH oxidase N-terminal domain-containing protein</fullName>
    </recommendedName>
</protein>
<keyword evidence="1" id="KW-0285">Flavoprotein</keyword>
<name>A0AA88A0H5_FICCA</name>
<dbReference type="SUPFAM" id="SSF51395">
    <property type="entry name" value="FMN-linked oxidoreductases"/>
    <property type="match status" value="1"/>
</dbReference>
<dbReference type="PANTHER" id="PTHR22893:SF91">
    <property type="entry name" value="NADPH DEHYDROGENASE 2-RELATED"/>
    <property type="match status" value="1"/>
</dbReference>
<dbReference type="Gene3D" id="3.20.20.70">
    <property type="entry name" value="Aldolase class I"/>
    <property type="match status" value="2"/>
</dbReference>
<feature type="non-terminal residue" evidence="4">
    <location>
        <position position="195"/>
    </location>
</feature>
<keyword evidence="5" id="KW-1185">Reference proteome</keyword>
<organism evidence="4 5">
    <name type="scientific">Ficus carica</name>
    <name type="common">Common fig</name>
    <dbReference type="NCBI Taxonomy" id="3494"/>
    <lineage>
        <taxon>Eukaryota</taxon>
        <taxon>Viridiplantae</taxon>
        <taxon>Streptophyta</taxon>
        <taxon>Embryophyta</taxon>
        <taxon>Tracheophyta</taxon>
        <taxon>Spermatophyta</taxon>
        <taxon>Magnoliopsida</taxon>
        <taxon>eudicotyledons</taxon>
        <taxon>Gunneridae</taxon>
        <taxon>Pentapetalae</taxon>
        <taxon>rosids</taxon>
        <taxon>fabids</taxon>
        <taxon>Rosales</taxon>
        <taxon>Moraceae</taxon>
        <taxon>Ficeae</taxon>
        <taxon>Ficus</taxon>
    </lineage>
</organism>
<keyword evidence="2" id="KW-0288">FMN</keyword>
<comment type="caution">
    <text evidence="4">The sequence shown here is derived from an EMBL/GenBank/DDBJ whole genome shotgun (WGS) entry which is preliminary data.</text>
</comment>
<dbReference type="EMBL" id="BTGU01007398">
    <property type="protein sequence ID" value="GMN32061.1"/>
    <property type="molecule type" value="Genomic_DNA"/>
</dbReference>
<gene>
    <name evidence="4" type="ORF">TIFTF001_049745</name>
</gene>
<evidence type="ECO:0000313" key="5">
    <source>
        <dbReference type="Proteomes" id="UP001187192"/>
    </source>
</evidence>
<dbReference type="AlphaFoldDB" id="A0AA88A0H5"/>
<evidence type="ECO:0000256" key="1">
    <source>
        <dbReference type="ARBA" id="ARBA00022630"/>
    </source>
</evidence>
<dbReference type="Proteomes" id="UP001187192">
    <property type="component" value="Unassembled WGS sequence"/>
</dbReference>
<evidence type="ECO:0008006" key="6">
    <source>
        <dbReference type="Google" id="ProtNLM"/>
    </source>
</evidence>